<dbReference type="InterPro" id="IPR002611">
    <property type="entry name" value="IstB_ATP-bd"/>
</dbReference>
<dbReference type="InterPro" id="IPR028350">
    <property type="entry name" value="DNAC/IstB-like"/>
</dbReference>
<dbReference type="NCBIfam" id="NF038214">
    <property type="entry name" value="IS21_help_AAA"/>
    <property type="match status" value="1"/>
</dbReference>
<proteinExistence type="inferred from homology"/>
<keyword evidence="2" id="KW-0547">Nucleotide-binding</keyword>
<dbReference type="PIRSF" id="PIRSF003073">
    <property type="entry name" value="DNAC_TnpB_IstB"/>
    <property type="match status" value="1"/>
</dbReference>
<evidence type="ECO:0000259" key="4">
    <source>
        <dbReference type="SMART" id="SM00382"/>
    </source>
</evidence>
<protein>
    <submittedName>
        <fullName evidence="5">AAA family ATPase</fullName>
    </submittedName>
</protein>
<dbReference type="Proteomes" id="UP000242699">
    <property type="component" value="Unassembled WGS sequence"/>
</dbReference>
<evidence type="ECO:0000256" key="3">
    <source>
        <dbReference type="ARBA" id="ARBA00022840"/>
    </source>
</evidence>
<dbReference type="AlphaFoldDB" id="A0A2T2X947"/>
<dbReference type="InterPro" id="IPR027417">
    <property type="entry name" value="P-loop_NTPase"/>
</dbReference>
<dbReference type="GO" id="GO:0006260">
    <property type="term" value="P:DNA replication"/>
    <property type="evidence" value="ECO:0007669"/>
    <property type="project" value="TreeGrafter"/>
</dbReference>
<evidence type="ECO:0000256" key="2">
    <source>
        <dbReference type="ARBA" id="ARBA00022741"/>
    </source>
</evidence>
<reference evidence="5 6" key="1">
    <citation type="journal article" date="2014" name="BMC Genomics">
        <title>Comparison of environmental and isolate Sulfobacillus genomes reveals diverse carbon, sulfur, nitrogen, and hydrogen metabolisms.</title>
        <authorList>
            <person name="Justice N.B."/>
            <person name="Norman A."/>
            <person name="Brown C.T."/>
            <person name="Singh A."/>
            <person name="Thomas B.C."/>
            <person name="Banfield J.F."/>
        </authorList>
    </citation>
    <scope>NUCLEOTIDE SEQUENCE [LARGE SCALE GENOMIC DNA]</scope>
    <source>
        <strain evidence="5">AMDSBA1</strain>
    </source>
</reference>
<dbReference type="PANTHER" id="PTHR30050">
    <property type="entry name" value="CHROMOSOMAL REPLICATION INITIATOR PROTEIN DNAA"/>
    <property type="match status" value="1"/>
</dbReference>
<dbReference type="Pfam" id="PF01695">
    <property type="entry name" value="IstB_IS21"/>
    <property type="match status" value="1"/>
</dbReference>
<dbReference type="EMBL" id="PXYT01000005">
    <property type="protein sequence ID" value="PSR31034.1"/>
    <property type="molecule type" value="Genomic_DNA"/>
</dbReference>
<organism evidence="5 6">
    <name type="scientific">Sulfobacillus benefaciens</name>
    <dbReference type="NCBI Taxonomy" id="453960"/>
    <lineage>
        <taxon>Bacteria</taxon>
        <taxon>Bacillati</taxon>
        <taxon>Bacillota</taxon>
        <taxon>Clostridia</taxon>
        <taxon>Eubacteriales</taxon>
        <taxon>Clostridiales Family XVII. Incertae Sedis</taxon>
        <taxon>Sulfobacillus</taxon>
    </lineage>
</organism>
<sequence>MLSTATGERLRQLGLLAMATAWQAQIQDPAMTALSCDDRWGLLVDAEWMARMNRRTQRRVQSAHFRLSATPEDVDYTPERRLDRPLLARLFQGAWILEHHNVLITGPAGVGKTFLATAIGWAACRQGFSVRYYRLPMLLEDWALAQADGQSRALVRQLAHYAVLILDDWGLTPLSPTESRDMLELFDARYGQAATILTSQLPVEHWHGVMAEAMLADAILDRVVHNAYLLALQGESMRKQLSPTALGSPPPRPTTRP</sequence>
<accession>A0A2T2X947</accession>
<evidence type="ECO:0000313" key="5">
    <source>
        <dbReference type="EMBL" id="PSR31034.1"/>
    </source>
</evidence>
<keyword evidence="3" id="KW-0067">ATP-binding</keyword>
<name>A0A2T2X947_9FIRM</name>
<dbReference type="SMART" id="SM00382">
    <property type="entry name" value="AAA"/>
    <property type="match status" value="1"/>
</dbReference>
<evidence type="ECO:0000256" key="1">
    <source>
        <dbReference type="ARBA" id="ARBA00008059"/>
    </source>
</evidence>
<dbReference type="InterPro" id="IPR003593">
    <property type="entry name" value="AAA+_ATPase"/>
</dbReference>
<dbReference type="Gene3D" id="3.40.50.300">
    <property type="entry name" value="P-loop containing nucleotide triphosphate hydrolases"/>
    <property type="match status" value="1"/>
</dbReference>
<dbReference type="PANTHER" id="PTHR30050:SF4">
    <property type="entry name" value="ATP-BINDING PROTEIN RV3427C IN INSERTION SEQUENCE-RELATED"/>
    <property type="match status" value="1"/>
</dbReference>
<dbReference type="CDD" id="cd00009">
    <property type="entry name" value="AAA"/>
    <property type="match status" value="1"/>
</dbReference>
<dbReference type="InterPro" id="IPR047661">
    <property type="entry name" value="IstB"/>
</dbReference>
<dbReference type="GO" id="GO:0005524">
    <property type="term" value="F:ATP binding"/>
    <property type="evidence" value="ECO:0007669"/>
    <property type="project" value="UniProtKB-KW"/>
</dbReference>
<dbReference type="SUPFAM" id="SSF52540">
    <property type="entry name" value="P-loop containing nucleoside triphosphate hydrolases"/>
    <property type="match status" value="1"/>
</dbReference>
<evidence type="ECO:0000313" key="6">
    <source>
        <dbReference type="Proteomes" id="UP000242699"/>
    </source>
</evidence>
<gene>
    <name evidence="5" type="ORF">C7B43_03620</name>
</gene>
<comment type="caution">
    <text evidence="5">The sequence shown here is derived from an EMBL/GenBank/DDBJ whole genome shotgun (WGS) entry which is preliminary data.</text>
</comment>
<comment type="similarity">
    <text evidence="1">Belongs to the IS21/IS1162 putative ATP-binding protein family.</text>
</comment>
<feature type="domain" description="AAA+ ATPase" evidence="4">
    <location>
        <begin position="98"/>
        <end position="230"/>
    </location>
</feature>